<sequence>MAFQLPVYHHPDFSALGLDDAPNVRWGTVEQNGVIPEGFHSTSMYPEYFKIDGNWKLAASSRMDACIVLRDDGTLHVVTGRHLKQGDLVALGRSEDGSEGIYVHTDGFEDPTASNGEKFSFRQGRSRETAYTRDYDDLIELLQYERDHGFIEWVMGPAFAFDADSRHAMQRLVEEGYAHALSGGNALATHDLEGAMFHTALGQDIRTQQSMPNGHYNHLDTINRVRRSGSIAQFVDDYDLHDGIMYACVKKSIPFLLAGSIRDDGPLPETIADVYESQHQIRVLARKATTVICMATMLHTIATGNITPSYHVDEDGTVRPVYIYAVDASEFVVNKLHDRGSLSAKTIVTNVQDFIFIVAKGLGVL</sequence>
<keyword evidence="3" id="KW-1185">Reference proteome</keyword>
<proteinExistence type="predicted"/>
<dbReference type="AlphaFoldDB" id="A0A100YUX6"/>
<dbReference type="InterPro" id="IPR048963">
    <property type="entry name" value="ArgZ/ArgE-like_C_2nd"/>
</dbReference>
<dbReference type="OrthoDB" id="5386290at2"/>
<dbReference type="Gene3D" id="3.40.50.10690">
    <property type="entry name" value="putative lor/sdh protein like domains"/>
    <property type="match status" value="1"/>
</dbReference>
<accession>A0A100YUX6</accession>
<evidence type="ECO:0000313" key="3">
    <source>
        <dbReference type="Proteomes" id="UP000054078"/>
    </source>
</evidence>
<dbReference type="Gene3D" id="2.40.420.10">
    <property type="entry name" value="conserved putative lor/sdh protein from methanococcus maripaludis s2 domain"/>
    <property type="match status" value="1"/>
</dbReference>
<evidence type="ECO:0000313" key="2">
    <source>
        <dbReference type="EMBL" id="KUH58145.1"/>
    </source>
</evidence>
<protein>
    <recommendedName>
        <fullName evidence="1">Arginine dihydrolase ArgZ/ArgE-like C-terminal second subdomain domain-containing protein</fullName>
    </recommendedName>
</protein>
<dbReference type="RefSeq" id="WP_059055087.1">
    <property type="nucleotide sequence ID" value="NZ_LOJF01000010.1"/>
</dbReference>
<name>A0A100YUX6_TRASO</name>
<feature type="domain" description="Arginine dihydrolase ArgZ/ArgE-like C-terminal second subdomain" evidence="1">
    <location>
        <begin position="141"/>
        <end position="355"/>
    </location>
</feature>
<comment type="caution">
    <text evidence="2">The sequence shown here is derived from an EMBL/GenBank/DDBJ whole genome shotgun (WGS) entry which is preliminary data.</text>
</comment>
<dbReference type="Pfam" id="PF21570">
    <property type="entry name" value="ArgZ-like_C_2nd"/>
    <property type="match status" value="1"/>
</dbReference>
<reference evidence="2 3" key="1">
    <citation type="submission" date="2015-12" db="EMBL/GenBank/DDBJ databases">
        <title>Draft Genome Sequence of Olsenella scatoligenes SK9K4T; a Producer of 3-Methylindole- (skatole) and 4-Methylphenol- (p-cresol) Isolated from Pig Feces.</title>
        <authorList>
            <person name="Li X."/>
            <person name="Borg B."/>
            <person name="Canibe N."/>
        </authorList>
    </citation>
    <scope>NUCLEOTIDE SEQUENCE [LARGE SCALE GENOMIC DNA]</scope>
    <source>
        <strain evidence="2 3">SK9K4</strain>
    </source>
</reference>
<evidence type="ECO:0000259" key="1">
    <source>
        <dbReference type="Pfam" id="PF21570"/>
    </source>
</evidence>
<organism evidence="2 3">
    <name type="scientific">Tractidigestivibacter scatoligenes</name>
    <name type="common">Olsenella scatoligenes</name>
    <dbReference type="NCBI Taxonomy" id="1299998"/>
    <lineage>
        <taxon>Bacteria</taxon>
        <taxon>Bacillati</taxon>
        <taxon>Actinomycetota</taxon>
        <taxon>Coriobacteriia</taxon>
        <taxon>Coriobacteriales</taxon>
        <taxon>Atopobiaceae</taxon>
        <taxon>Tractidigestivibacter</taxon>
    </lineage>
</organism>
<dbReference type="Proteomes" id="UP000054078">
    <property type="component" value="Unassembled WGS sequence"/>
</dbReference>
<dbReference type="EMBL" id="LOJF01000010">
    <property type="protein sequence ID" value="KUH58145.1"/>
    <property type="molecule type" value="Genomic_DNA"/>
</dbReference>
<gene>
    <name evidence="2" type="ORF">AUL39_07990</name>
</gene>